<organism evidence="2">
    <name type="scientific">marine sediment metagenome</name>
    <dbReference type="NCBI Taxonomy" id="412755"/>
    <lineage>
        <taxon>unclassified sequences</taxon>
        <taxon>metagenomes</taxon>
        <taxon>ecological metagenomes</taxon>
    </lineage>
</organism>
<evidence type="ECO:0000313" key="2">
    <source>
        <dbReference type="EMBL" id="KKN88041.1"/>
    </source>
</evidence>
<feature type="region of interest" description="Disordered" evidence="1">
    <location>
        <begin position="57"/>
        <end position="98"/>
    </location>
</feature>
<proteinExistence type="predicted"/>
<protein>
    <submittedName>
        <fullName evidence="2">Uncharacterized protein</fullName>
    </submittedName>
</protein>
<evidence type="ECO:0000256" key="1">
    <source>
        <dbReference type="SAM" id="MobiDB-lite"/>
    </source>
</evidence>
<feature type="compositionally biased region" description="Acidic residues" evidence="1">
    <location>
        <begin position="70"/>
        <end position="90"/>
    </location>
</feature>
<name>A0A0F9WPE6_9ZZZZ</name>
<gene>
    <name evidence="2" type="ORF">LCGC14_0251130</name>
</gene>
<dbReference type="AlphaFoldDB" id="A0A0F9WPE6"/>
<reference evidence="2" key="1">
    <citation type="journal article" date="2015" name="Nature">
        <title>Complex archaea that bridge the gap between prokaryotes and eukaryotes.</title>
        <authorList>
            <person name="Spang A."/>
            <person name="Saw J.H."/>
            <person name="Jorgensen S.L."/>
            <person name="Zaremba-Niedzwiedzka K."/>
            <person name="Martijn J."/>
            <person name="Lind A.E."/>
            <person name="van Eijk R."/>
            <person name="Schleper C."/>
            <person name="Guy L."/>
            <person name="Ettema T.J."/>
        </authorList>
    </citation>
    <scope>NUCLEOTIDE SEQUENCE</scope>
</reference>
<comment type="caution">
    <text evidence="2">The sequence shown here is derived from an EMBL/GenBank/DDBJ whole genome shotgun (WGS) entry which is preliminary data.</text>
</comment>
<accession>A0A0F9WPE6</accession>
<dbReference type="EMBL" id="LAZR01000131">
    <property type="protein sequence ID" value="KKN88041.1"/>
    <property type="molecule type" value="Genomic_DNA"/>
</dbReference>
<sequence>MAKTIKATHRLRRPHGVIFDPKRHFLKGDDVPEAGARVTLSAGTHVIPSVGQLANLPDRFESLSTPEAPAEIDDPEDDGDGDPEDDEGSEDDHRAADAAVDAALEAVGGDWSALTSPQLRDLAEAYELEVQGTGSGGNVLKADWIQAVQGARGAVA</sequence>